<keyword evidence="7 9" id="KW-0472">Membrane</keyword>
<dbReference type="EMBL" id="RYYV01000018">
    <property type="protein sequence ID" value="RUL71476.1"/>
    <property type="molecule type" value="Genomic_DNA"/>
</dbReference>
<keyword evidence="5 9" id="KW-0812">Transmembrane</keyword>
<name>A0A3S0PJN8_9GAMM</name>
<evidence type="ECO:0000256" key="9">
    <source>
        <dbReference type="SAM" id="Phobius"/>
    </source>
</evidence>
<dbReference type="Pfam" id="PF03739">
    <property type="entry name" value="LptF_LptG"/>
    <property type="match status" value="1"/>
</dbReference>
<dbReference type="PANTHER" id="PTHR33529">
    <property type="entry name" value="SLR0882 PROTEIN-RELATED"/>
    <property type="match status" value="1"/>
</dbReference>
<evidence type="ECO:0000256" key="3">
    <source>
        <dbReference type="ARBA" id="ARBA00007725"/>
    </source>
</evidence>
<proteinExistence type="inferred from homology"/>
<feature type="transmembrane region" description="Helical" evidence="9">
    <location>
        <begin position="69"/>
        <end position="92"/>
    </location>
</feature>
<dbReference type="GO" id="GO:0015920">
    <property type="term" value="P:lipopolysaccharide transport"/>
    <property type="evidence" value="ECO:0007669"/>
    <property type="project" value="TreeGrafter"/>
</dbReference>
<keyword evidence="6 9" id="KW-1133">Transmembrane helix</keyword>
<evidence type="ECO:0000256" key="2">
    <source>
        <dbReference type="ARBA" id="ARBA00004651"/>
    </source>
</evidence>
<dbReference type="GO" id="GO:0043190">
    <property type="term" value="C:ATP-binding cassette (ABC) transporter complex"/>
    <property type="evidence" value="ECO:0007669"/>
    <property type="project" value="InterPro"/>
</dbReference>
<reference evidence="10 11" key="1">
    <citation type="submission" date="2018-12" db="EMBL/GenBank/DDBJ databases">
        <title>Dyella dinghuensis sp. nov. DHOA06 and Dyella choica sp. nov. 4M-K27, isolated from forest soil.</title>
        <authorList>
            <person name="Qiu L.-H."/>
            <person name="Gao Z.-H."/>
        </authorList>
    </citation>
    <scope>NUCLEOTIDE SEQUENCE [LARGE SCALE GENOMIC DNA]</scope>
    <source>
        <strain evidence="10 11">4M-K27</strain>
    </source>
</reference>
<comment type="subcellular location">
    <subcellularLocation>
        <location evidence="2">Cell membrane</location>
        <topology evidence="2">Multi-pass membrane protein</topology>
    </subcellularLocation>
</comment>
<dbReference type="OrthoDB" id="9776227at2"/>
<comment type="function">
    <text evidence="1">Part of the ABC transporter complex LptBFG involved in the translocation of lipopolysaccharide (LPS) from the inner membrane to the outer membrane.</text>
</comment>
<evidence type="ECO:0000313" key="10">
    <source>
        <dbReference type="EMBL" id="RUL71476.1"/>
    </source>
</evidence>
<comment type="caution">
    <text evidence="10">The sequence shown here is derived from an EMBL/GenBank/DDBJ whole genome shotgun (WGS) entry which is preliminary data.</text>
</comment>
<keyword evidence="11" id="KW-1185">Reference proteome</keyword>
<dbReference type="RefSeq" id="WP_126686370.1">
    <property type="nucleotide sequence ID" value="NZ_RYYV01000018.1"/>
</dbReference>
<dbReference type="AlphaFoldDB" id="A0A3S0PJN8"/>
<evidence type="ECO:0000256" key="6">
    <source>
        <dbReference type="ARBA" id="ARBA00022989"/>
    </source>
</evidence>
<dbReference type="InterPro" id="IPR005495">
    <property type="entry name" value="LptG/LptF_permease"/>
</dbReference>
<evidence type="ECO:0000256" key="4">
    <source>
        <dbReference type="ARBA" id="ARBA00022475"/>
    </source>
</evidence>
<keyword evidence="4" id="KW-1003">Cell membrane</keyword>
<feature type="transmembrane region" description="Helical" evidence="9">
    <location>
        <begin position="316"/>
        <end position="339"/>
    </location>
</feature>
<evidence type="ECO:0000313" key="11">
    <source>
        <dbReference type="Proteomes" id="UP000274358"/>
    </source>
</evidence>
<gene>
    <name evidence="10" type="primary">lptG</name>
    <name evidence="10" type="ORF">EKH80_19010</name>
</gene>
<feature type="transmembrane region" description="Helical" evidence="9">
    <location>
        <begin position="345"/>
        <end position="363"/>
    </location>
</feature>
<dbReference type="NCBIfam" id="TIGR04408">
    <property type="entry name" value="LptG_lptG"/>
    <property type="match status" value="1"/>
</dbReference>
<evidence type="ECO:0000256" key="5">
    <source>
        <dbReference type="ARBA" id="ARBA00022692"/>
    </source>
</evidence>
<feature type="transmembrane region" description="Helical" evidence="9">
    <location>
        <begin position="12"/>
        <end position="31"/>
    </location>
</feature>
<evidence type="ECO:0000256" key="1">
    <source>
        <dbReference type="ARBA" id="ARBA00002265"/>
    </source>
</evidence>
<comment type="subunit">
    <text evidence="8">Component of the lipopolysaccharide transport and assembly complex. The LptBFG transporter is composed of two ATP-binding proteins (LptB) and two transmembrane proteins (LptF and LptG).</text>
</comment>
<feature type="transmembrane region" description="Helical" evidence="9">
    <location>
        <begin position="104"/>
        <end position="123"/>
    </location>
</feature>
<protein>
    <submittedName>
        <fullName evidence="10">LPS export ABC transporter permease LptG</fullName>
    </submittedName>
</protein>
<dbReference type="InterPro" id="IPR030923">
    <property type="entry name" value="LptG"/>
</dbReference>
<sequence>MASLRVKRVDWLIGTTVFGSMLMVWLVLVGLDAMIQFGRQLHFIGRNGYTLSNAIFYVVVTIPRRMYEMFGFAALIGGLMGLGSLASTGELTALRAAGMSRLRIGISAAGVVAVLVAGVVVMGETIGPWGDQQAQALTLRLRSGGSLGLTSSGLWARDGDRFINAKNRTLSNAGDHSHVQLMDVRVFTLTPDGRQLARFDQANTAEHVGKEWVLDRVRSTVLDDKGVHSSTSANEHWDSKLDPEILQQSLIQPQYLAMRDLQHIITYKQKNGENARPYEMPFWGRVMYPINSLVLVLCVMPFAFGALRSGGLGKRIFIGIIIALCWHFAQVAIVNFSTVYGAPPLVANVLPVLLLMFIAWFYFRKHA</sequence>
<evidence type="ECO:0000256" key="7">
    <source>
        <dbReference type="ARBA" id="ARBA00023136"/>
    </source>
</evidence>
<dbReference type="Proteomes" id="UP000274358">
    <property type="component" value="Unassembled WGS sequence"/>
</dbReference>
<organism evidence="10 11">
    <name type="scientific">Dyella choica</name>
    <dbReference type="NCBI Taxonomy" id="1927959"/>
    <lineage>
        <taxon>Bacteria</taxon>
        <taxon>Pseudomonadati</taxon>
        <taxon>Pseudomonadota</taxon>
        <taxon>Gammaproteobacteria</taxon>
        <taxon>Lysobacterales</taxon>
        <taxon>Rhodanobacteraceae</taxon>
        <taxon>Dyella</taxon>
    </lineage>
</organism>
<comment type="similarity">
    <text evidence="3">Belongs to the LptF/LptG family.</text>
</comment>
<dbReference type="PANTHER" id="PTHR33529:SF2">
    <property type="entry name" value="LIPOPOLYSACCHARIDE EXPORT SYSTEM PERMEASE PROTEIN LPTG"/>
    <property type="match status" value="1"/>
</dbReference>
<dbReference type="GO" id="GO:0055085">
    <property type="term" value="P:transmembrane transport"/>
    <property type="evidence" value="ECO:0007669"/>
    <property type="project" value="InterPro"/>
</dbReference>
<accession>A0A3S0PJN8</accession>
<feature type="transmembrane region" description="Helical" evidence="9">
    <location>
        <begin position="286"/>
        <end position="304"/>
    </location>
</feature>
<evidence type="ECO:0000256" key="8">
    <source>
        <dbReference type="ARBA" id="ARBA00026081"/>
    </source>
</evidence>